<keyword evidence="2" id="KW-1185">Reference proteome</keyword>
<accession>E3VZE8</accession>
<protein>
    <submittedName>
        <fullName evidence="1">Uncharacterized protein</fullName>
    </submittedName>
</protein>
<evidence type="ECO:0000313" key="2">
    <source>
        <dbReference type="Proteomes" id="UP000201519"/>
    </source>
</evidence>
<organism evidence="1 2">
    <name type="scientific">Acanthamoeba polyphaga mimivirus</name>
    <name type="common">APMV</name>
    <dbReference type="NCBI Taxonomy" id="212035"/>
    <lineage>
        <taxon>Viruses</taxon>
        <taxon>Varidnaviria</taxon>
        <taxon>Bamfordvirae</taxon>
        <taxon>Nucleocytoviricota</taxon>
        <taxon>Megaviricetes</taxon>
        <taxon>Imitervirales</taxon>
        <taxon>Mimiviridae</taxon>
        <taxon>Megamimivirinae</taxon>
        <taxon>Mimivirus</taxon>
        <taxon>Mimivirus bradfordmassiliense</taxon>
    </lineage>
</organism>
<organismHost>
    <name type="scientific">Acanthamoeba polyphaga</name>
    <name type="common">Amoeba</name>
    <dbReference type="NCBI Taxonomy" id="5757"/>
</organismHost>
<dbReference type="Proteomes" id="UP000201519">
    <property type="component" value="Segment"/>
</dbReference>
<evidence type="ECO:0000313" key="1">
    <source>
        <dbReference type="EMBL" id="ADO18306.1"/>
    </source>
</evidence>
<gene>
    <name evidence="1" type="primary">L625b</name>
</gene>
<dbReference type="RefSeq" id="YP_003987143.1">
    <property type="nucleotide sequence ID" value="NC_014649.1"/>
</dbReference>
<dbReference type="KEGG" id="vg:9925267"/>
<dbReference type="GeneID" id="9925267"/>
<name>E3VZE8_MIMIV</name>
<proteinExistence type="predicted"/>
<dbReference type="EMBL" id="HQ336222">
    <property type="protein sequence ID" value="ADO18306.1"/>
    <property type="molecule type" value="Genomic_DNA"/>
</dbReference>
<sequence length="33" mass="3781">MIIFVYTIAIILINKLIDQCSIQTNLNESSVLR</sequence>
<reference evidence="1 2" key="1">
    <citation type="journal article" date="2011" name="Virol. J.">
        <title>Breaking the 1000-gene barrier for Mimivirus using ultra-deep genome and transcriptome sequencing.</title>
        <authorList>
            <person name="Legendre M."/>
            <person name="Santini S."/>
            <person name="Rico A."/>
            <person name="Abergel C."/>
            <person name="Claverie J.M."/>
        </authorList>
    </citation>
    <scope>NUCLEOTIDE SEQUENCE [LARGE SCALE GENOMIC DNA]</scope>
</reference>